<dbReference type="CDD" id="cd06223">
    <property type="entry name" value="PRTases_typeI"/>
    <property type="match status" value="1"/>
</dbReference>
<dbReference type="SUPFAM" id="SSF53271">
    <property type="entry name" value="PRTase-like"/>
    <property type="match status" value="1"/>
</dbReference>
<dbReference type="InterPro" id="IPR029057">
    <property type="entry name" value="PRTase-like"/>
</dbReference>
<evidence type="ECO:0000256" key="1">
    <source>
        <dbReference type="SAM" id="MobiDB-lite"/>
    </source>
</evidence>
<feature type="non-terminal residue" evidence="3">
    <location>
        <position position="1"/>
    </location>
</feature>
<dbReference type="Pfam" id="PF00156">
    <property type="entry name" value="Pribosyltran"/>
    <property type="match status" value="1"/>
</dbReference>
<dbReference type="Gene3D" id="3.40.50.2020">
    <property type="match status" value="1"/>
</dbReference>
<accession>A0A5J4NY53</accession>
<feature type="compositionally biased region" description="Polar residues" evidence="1">
    <location>
        <begin position="55"/>
        <end position="66"/>
    </location>
</feature>
<organism evidence="3 4">
    <name type="scientific">Paragonimus westermani</name>
    <dbReference type="NCBI Taxonomy" id="34504"/>
    <lineage>
        <taxon>Eukaryota</taxon>
        <taxon>Metazoa</taxon>
        <taxon>Spiralia</taxon>
        <taxon>Lophotrochozoa</taxon>
        <taxon>Platyhelminthes</taxon>
        <taxon>Trematoda</taxon>
        <taxon>Digenea</taxon>
        <taxon>Plagiorchiida</taxon>
        <taxon>Troglotremata</taxon>
        <taxon>Troglotrematidae</taxon>
        <taxon>Paragonimus</taxon>
    </lineage>
</organism>
<proteinExistence type="predicted"/>
<dbReference type="Proteomes" id="UP000324629">
    <property type="component" value="Unassembled WGS sequence"/>
</dbReference>
<gene>
    <name evidence="3" type="ORF">DEA37_0004877</name>
</gene>
<reference evidence="3 4" key="1">
    <citation type="journal article" date="2019" name="Gigascience">
        <title>Whole-genome sequence of the oriental lung fluke Paragonimus westermani.</title>
        <authorList>
            <person name="Oey H."/>
            <person name="Zakrzewski M."/>
            <person name="Narain K."/>
            <person name="Devi K.R."/>
            <person name="Agatsuma T."/>
            <person name="Nawaratna S."/>
            <person name="Gobert G.N."/>
            <person name="Jones M.K."/>
            <person name="Ragan M.A."/>
            <person name="McManus D.P."/>
            <person name="Krause L."/>
        </authorList>
    </citation>
    <scope>NUCLEOTIDE SEQUENCE [LARGE SCALE GENOMIC DNA]</scope>
    <source>
        <strain evidence="3 4">IND2009</strain>
    </source>
</reference>
<dbReference type="AlphaFoldDB" id="A0A5J4NY53"/>
<evidence type="ECO:0000313" key="3">
    <source>
        <dbReference type="EMBL" id="KAA3680469.1"/>
    </source>
</evidence>
<name>A0A5J4NY53_9TREM</name>
<dbReference type="EMBL" id="QNGE01000435">
    <property type="protein sequence ID" value="KAA3680469.1"/>
    <property type="molecule type" value="Genomic_DNA"/>
</dbReference>
<protein>
    <recommendedName>
        <fullName evidence="2">Phosphoribosyltransferase domain-containing protein</fullName>
    </recommendedName>
</protein>
<evidence type="ECO:0000259" key="2">
    <source>
        <dbReference type="Pfam" id="PF00156"/>
    </source>
</evidence>
<feature type="domain" description="Phosphoribosyltransferase" evidence="2">
    <location>
        <begin position="167"/>
        <end position="208"/>
    </location>
</feature>
<dbReference type="InterPro" id="IPR000836">
    <property type="entry name" value="PRTase_dom"/>
</dbReference>
<sequence length="239" mass="26618">ARRASHCQVSQDFQLLALDRAPEENSLSDFLKTRGWVSQANPLLRRKRPGGIRSYRSSDNDSTAVSESEAALGPRLLKRNKAPGRNLYPLLFKYVEDKLLPELTILFQTVCDPEQGCPIFPSFSFVMDDSMESVLNESNGFNVELLGARMTDTEYTDDIILLSSSAKDMQIMLDKDLLIVEDLIDTGTTLHKLVAYLNSLKPHSLEVARAAGPDALMLALFKEDGEALVDGLMHLFQLV</sequence>
<comment type="caution">
    <text evidence="3">The sequence shown here is derived from an EMBL/GenBank/DDBJ whole genome shotgun (WGS) entry which is preliminary data.</text>
</comment>
<feature type="region of interest" description="Disordered" evidence="1">
    <location>
        <begin position="48"/>
        <end position="69"/>
    </location>
</feature>
<keyword evidence="4" id="KW-1185">Reference proteome</keyword>
<evidence type="ECO:0000313" key="4">
    <source>
        <dbReference type="Proteomes" id="UP000324629"/>
    </source>
</evidence>